<dbReference type="InterPro" id="IPR001647">
    <property type="entry name" value="HTH_TetR"/>
</dbReference>
<dbReference type="Gene3D" id="1.10.357.10">
    <property type="entry name" value="Tetracycline Repressor, domain 2"/>
    <property type="match status" value="1"/>
</dbReference>
<name>R9R7F5_KLEPN</name>
<dbReference type="InterPro" id="IPR011075">
    <property type="entry name" value="TetR_C"/>
</dbReference>
<dbReference type="PROSITE" id="PS50977">
    <property type="entry name" value="HTH_TETR_2"/>
    <property type="match status" value="1"/>
</dbReference>
<reference evidence="6" key="1">
    <citation type="journal article" date="2013" name="Antimicrob. Agents Chemother.">
        <title>Characterization of a New blaOXA-48-Carrying Plasmid in Enterobacteriaceae.</title>
        <authorList>
            <person name="Berger S."/>
            <person name="Alauzet C."/>
            <person name="Aissa N."/>
            <person name="Henard S."/>
            <person name="Rabaud C."/>
            <person name="Bonnet R."/>
            <person name="Lozniewski A."/>
        </authorList>
    </citation>
    <scope>NUCLEOTIDE SEQUENCE</scope>
    <source>
        <plasmid evidence="6">pKPoxa-48N2</plasmid>
    </source>
</reference>
<organism evidence="6">
    <name type="scientific">Klebsiella pneumoniae</name>
    <dbReference type="NCBI Taxonomy" id="573"/>
    <lineage>
        <taxon>Bacteria</taxon>
        <taxon>Pseudomonadati</taxon>
        <taxon>Pseudomonadota</taxon>
        <taxon>Gammaproteobacteria</taxon>
        <taxon>Enterobacterales</taxon>
        <taxon>Enterobacteriaceae</taxon>
        <taxon>Klebsiella/Raoultella group</taxon>
        <taxon>Klebsiella</taxon>
        <taxon>Klebsiella pneumoniae complex</taxon>
    </lineage>
</organism>
<geneLocation type="plasmid" evidence="6">
    <name>pKPoxa-48N2</name>
</geneLocation>
<dbReference type="Pfam" id="PF00440">
    <property type="entry name" value="TetR_N"/>
    <property type="match status" value="1"/>
</dbReference>
<dbReference type="PANTHER" id="PTHR47506:SF1">
    <property type="entry name" value="HTH-TYPE TRANSCRIPTIONAL REGULATOR YJDC"/>
    <property type="match status" value="1"/>
</dbReference>
<protein>
    <submittedName>
        <fullName evidence="6">Putative transcriptional regulator</fullName>
    </submittedName>
</protein>
<dbReference type="EMBL" id="KC757417">
    <property type="protein sequence ID" value="AGL13062.1"/>
    <property type="molecule type" value="Genomic_DNA"/>
</dbReference>
<dbReference type="GO" id="GO:0003677">
    <property type="term" value="F:DNA binding"/>
    <property type="evidence" value="ECO:0007669"/>
    <property type="project" value="UniProtKB-UniRule"/>
</dbReference>
<accession>R9R7F5</accession>
<evidence type="ECO:0000256" key="4">
    <source>
        <dbReference type="PROSITE-ProRule" id="PRU00335"/>
    </source>
</evidence>
<dbReference type="SUPFAM" id="SSF48498">
    <property type="entry name" value="Tetracyclin repressor-like, C-terminal domain"/>
    <property type="match status" value="1"/>
</dbReference>
<dbReference type="InterPro" id="IPR036271">
    <property type="entry name" value="Tet_transcr_reg_TetR-rel_C_sf"/>
</dbReference>
<evidence type="ECO:0000256" key="2">
    <source>
        <dbReference type="ARBA" id="ARBA00023125"/>
    </source>
</evidence>
<dbReference type="SUPFAM" id="SSF46689">
    <property type="entry name" value="Homeodomain-like"/>
    <property type="match status" value="1"/>
</dbReference>
<feature type="domain" description="HTH tetR-type" evidence="5">
    <location>
        <begin position="25"/>
        <end position="85"/>
    </location>
</feature>
<dbReference type="InterPro" id="IPR009057">
    <property type="entry name" value="Homeodomain-like_sf"/>
</dbReference>
<proteinExistence type="predicted"/>
<evidence type="ECO:0000313" key="6">
    <source>
        <dbReference type="EMBL" id="AGL13062.1"/>
    </source>
</evidence>
<keyword evidence="6" id="KW-0614">Plasmid</keyword>
<keyword evidence="1" id="KW-0805">Transcription regulation</keyword>
<feature type="DNA-binding region" description="H-T-H motif" evidence="4">
    <location>
        <begin position="48"/>
        <end position="67"/>
    </location>
</feature>
<dbReference type="Gene3D" id="1.10.10.60">
    <property type="entry name" value="Homeodomain-like"/>
    <property type="match status" value="1"/>
</dbReference>
<evidence type="ECO:0000256" key="1">
    <source>
        <dbReference type="ARBA" id="ARBA00023015"/>
    </source>
</evidence>
<keyword evidence="2 4" id="KW-0238">DNA-binding</keyword>
<dbReference type="AlphaFoldDB" id="R9R7F5"/>
<keyword evidence="3" id="KW-0804">Transcription</keyword>
<dbReference type="Pfam" id="PF16925">
    <property type="entry name" value="TetR_C_13"/>
    <property type="match status" value="1"/>
</dbReference>
<evidence type="ECO:0000259" key="5">
    <source>
        <dbReference type="PROSITE" id="PS50977"/>
    </source>
</evidence>
<evidence type="ECO:0000256" key="3">
    <source>
        <dbReference type="ARBA" id="ARBA00023163"/>
    </source>
</evidence>
<sequence length="219" mass="24750">MNIMIKLKDKAISMIEKKKTGRPKLISSDKLAEALFQVFAQKGYASTSIADLTHVTGMKPPSLYLAFGNKEGMYAAALMYYRQHWLGGLEQCLQDQTQTFEQRMRHFLHDAFTLFSCDGKPLGCAMTFSALAFQIDEGGLAAQLRDERQAFTQWLENEAREAQQCGELPAYLAPEAFACFIITLEKGLALTALERPKSEVVKEMIERVLTALFRQHKKQ</sequence>
<dbReference type="PANTHER" id="PTHR47506">
    <property type="entry name" value="TRANSCRIPTIONAL REGULATORY PROTEIN"/>
    <property type="match status" value="1"/>
</dbReference>